<dbReference type="PANTHER" id="PTHR45959:SF8">
    <property type="entry name" value="PROTEIN, PUTATIVE-RELATED"/>
    <property type="match status" value="1"/>
</dbReference>
<dbReference type="GO" id="GO:0046983">
    <property type="term" value="F:protein dimerization activity"/>
    <property type="evidence" value="ECO:0007669"/>
    <property type="project" value="InterPro"/>
</dbReference>
<keyword evidence="3" id="KW-0804">Transcription</keyword>
<dbReference type="Gene3D" id="4.10.280.10">
    <property type="entry name" value="Helix-loop-helix DNA-binding domain"/>
    <property type="match status" value="1"/>
</dbReference>
<feature type="coiled-coil region" evidence="5">
    <location>
        <begin position="7"/>
        <end position="34"/>
    </location>
</feature>
<reference evidence="7 8" key="1">
    <citation type="submission" date="2023-01" db="EMBL/GenBank/DDBJ databases">
        <authorList>
            <person name="Kreplak J."/>
        </authorList>
    </citation>
    <scope>NUCLEOTIDE SEQUENCE [LARGE SCALE GENOMIC DNA]</scope>
</reference>
<evidence type="ECO:0000256" key="3">
    <source>
        <dbReference type="ARBA" id="ARBA00023163"/>
    </source>
</evidence>
<evidence type="ECO:0000256" key="4">
    <source>
        <dbReference type="ARBA" id="ARBA00023242"/>
    </source>
</evidence>
<feature type="domain" description="Plant bHLH transcription factor ACT-like" evidence="6">
    <location>
        <begin position="53"/>
        <end position="101"/>
    </location>
</feature>
<proteinExistence type="predicted"/>
<dbReference type="PANTHER" id="PTHR45959">
    <property type="entry name" value="BHLH TRANSCRIPTION FACTOR"/>
    <property type="match status" value="1"/>
</dbReference>
<keyword evidence="2" id="KW-0805">Transcription regulation</keyword>
<name>A0AAV0ZV52_VICFA</name>
<dbReference type="Pfam" id="PF22754">
    <property type="entry name" value="bHLH-TF_ACT-like_plant"/>
    <property type="match status" value="1"/>
</dbReference>
<evidence type="ECO:0000256" key="1">
    <source>
        <dbReference type="ARBA" id="ARBA00004123"/>
    </source>
</evidence>
<dbReference type="EMBL" id="OX451737">
    <property type="protein sequence ID" value="CAI8601358.1"/>
    <property type="molecule type" value="Genomic_DNA"/>
</dbReference>
<evidence type="ECO:0000256" key="2">
    <source>
        <dbReference type="ARBA" id="ARBA00023015"/>
    </source>
</evidence>
<keyword evidence="4" id="KW-0539">Nucleus</keyword>
<organism evidence="7 8">
    <name type="scientific">Vicia faba</name>
    <name type="common">Broad bean</name>
    <name type="synonym">Faba vulgaris</name>
    <dbReference type="NCBI Taxonomy" id="3906"/>
    <lineage>
        <taxon>Eukaryota</taxon>
        <taxon>Viridiplantae</taxon>
        <taxon>Streptophyta</taxon>
        <taxon>Embryophyta</taxon>
        <taxon>Tracheophyta</taxon>
        <taxon>Spermatophyta</taxon>
        <taxon>Magnoliopsida</taxon>
        <taxon>eudicotyledons</taxon>
        <taxon>Gunneridae</taxon>
        <taxon>Pentapetalae</taxon>
        <taxon>rosids</taxon>
        <taxon>fabids</taxon>
        <taxon>Fabales</taxon>
        <taxon>Fabaceae</taxon>
        <taxon>Papilionoideae</taxon>
        <taxon>50 kb inversion clade</taxon>
        <taxon>NPAAA clade</taxon>
        <taxon>Hologalegina</taxon>
        <taxon>IRL clade</taxon>
        <taxon>Fabeae</taxon>
        <taxon>Vicia</taxon>
    </lineage>
</organism>
<dbReference type="InterPro" id="IPR054502">
    <property type="entry name" value="bHLH-TF_ACT-like_plant"/>
</dbReference>
<keyword evidence="5" id="KW-0175">Coiled coil</keyword>
<dbReference type="Proteomes" id="UP001157006">
    <property type="component" value="Chromosome 2"/>
</dbReference>
<gene>
    <name evidence="7" type="ORF">VFH_II268640</name>
</gene>
<evidence type="ECO:0000313" key="8">
    <source>
        <dbReference type="Proteomes" id="UP001157006"/>
    </source>
</evidence>
<dbReference type="GO" id="GO:0080090">
    <property type="term" value="P:regulation of primary metabolic process"/>
    <property type="evidence" value="ECO:0007669"/>
    <property type="project" value="UniProtKB-ARBA"/>
</dbReference>
<evidence type="ECO:0000259" key="6">
    <source>
        <dbReference type="Pfam" id="PF22754"/>
    </source>
</evidence>
<comment type="subcellular location">
    <subcellularLocation>
        <location evidence="1">Nucleus</location>
    </subcellularLocation>
</comment>
<evidence type="ECO:0000313" key="7">
    <source>
        <dbReference type="EMBL" id="CAI8601358.1"/>
    </source>
</evidence>
<evidence type="ECO:0000256" key="5">
    <source>
        <dbReference type="SAM" id="Coils"/>
    </source>
</evidence>
<sequence length="116" mass="13115">MDDASILDKARNYVKQLQERVKELEHEAESNKICRNNSEISIDILPLVKAKVSKMEVLITIHCEKQNGVVLKILTQLEKLHLSVQSSSVLKLGKSTFGITIVAQVHTIFHINDLRV</sequence>
<protein>
    <recommendedName>
        <fullName evidence="6">Plant bHLH transcription factor ACT-like domain-containing protein</fullName>
    </recommendedName>
</protein>
<dbReference type="InterPro" id="IPR036638">
    <property type="entry name" value="HLH_DNA-bd_sf"/>
</dbReference>
<dbReference type="SUPFAM" id="SSF47459">
    <property type="entry name" value="HLH, helix-loop-helix DNA-binding domain"/>
    <property type="match status" value="1"/>
</dbReference>
<dbReference type="InterPro" id="IPR052610">
    <property type="entry name" value="bHLH_transcription_regulator"/>
</dbReference>
<keyword evidence="8" id="KW-1185">Reference proteome</keyword>
<dbReference type="AlphaFoldDB" id="A0AAV0ZV52"/>
<accession>A0AAV0ZV52</accession>
<dbReference type="GO" id="GO:0005634">
    <property type="term" value="C:nucleus"/>
    <property type="evidence" value="ECO:0007669"/>
    <property type="project" value="UniProtKB-SubCell"/>
</dbReference>